<organism evidence="1 2">
    <name type="scientific">Brassica cretica</name>
    <name type="common">Mustard</name>
    <dbReference type="NCBI Taxonomy" id="69181"/>
    <lineage>
        <taxon>Eukaryota</taxon>
        <taxon>Viridiplantae</taxon>
        <taxon>Streptophyta</taxon>
        <taxon>Embryophyta</taxon>
        <taxon>Tracheophyta</taxon>
        <taxon>Spermatophyta</taxon>
        <taxon>Magnoliopsida</taxon>
        <taxon>eudicotyledons</taxon>
        <taxon>Gunneridae</taxon>
        <taxon>Pentapetalae</taxon>
        <taxon>rosids</taxon>
        <taxon>malvids</taxon>
        <taxon>Brassicales</taxon>
        <taxon>Brassicaceae</taxon>
        <taxon>Brassiceae</taxon>
        <taxon>Brassica</taxon>
    </lineage>
</organism>
<dbReference type="EMBL" id="QGKX02000004">
    <property type="protein sequence ID" value="KAF3598763.1"/>
    <property type="molecule type" value="Genomic_DNA"/>
</dbReference>
<reference evidence="1" key="1">
    <citation type="submission" date="2019-12" db="EMBL/GenBank/DDBJ databases">
        <title>Genome sequencing and annotation of Brassica cretica.</title>
        <authorList>
            <person name="Studholme D.J."/>
            <person name="Sarris P."/>
        </authorList>
    </citation>
    <scope>NUCLEOTIDE SEQUENCE</scope>
    <source>
        <strain evidence="1">PFS-109/04</strain>
        <tissue evidence="1">Leaf</tissue>
    </source>
</reference>
<evidence type="ECO:0000313" key="1">
    <source>
        <dbReference type="EMBL" id="KAF3598763.1"/>
    </source>
</evidence>
<comment type="caution">
    <text evidence="1">The sequence shown here is derived from an EMBL/GenBank/DDBJ whole genome shotgun (WGS) entry which is preliminary data.</text>
</comment>
<gene>
    <name evidence="1" type="ORF">F2Q69_00034826</name>
</gene>
<protein>
    <submittedName>
        <fullName evidence="1">Uncharacterized protein</fullName>
    </submittedName>
</protein>
<proteinExistence type="predicted"/>
<name>A0A8S9SFJ2_BRACR</name>
<evidence type="ECO:0000313" key="2">
    <source>
        <dbReference type="Proteomes" id="UP000712600"/>
    </source>
</evidence>
<sequence length="64" mass="7256">MEQAKSYDQSNNQSGFPHLNMNWRYVHKQPQQAYEISPADGGYRIFLPVALKTLAKWPPAAHAG</sequence>
<dbReference type="Proteomes" id="UP000712600">
    <property type="component" value="Unassembled WGS sequence"/>
</dbReference>
<dbReference type="AlphaFoldDB" id="A0A8S9SFJ2"/>
<accession>A0A8S9SFJ2</accession>